<comment type="caution">
    <text evidence="6">The sequence shown here is derived from an EMBL/GenBank/DDBJ whole genome shotgun (WGS) entry which is preliminary data.</text>
</comment>
<dbReference type="Gene3D" id="1.10.1410.10">
    <property type="match status" value="1"/>
</dbReference>
<dbReference type="PANTHER" id="PTHR12271:SF66">
    <property type="entry name" value="TERMINAL URIDYLYLTRANSFERASE TAILOR"/>
    <property type="match status" value="1"/>
</dbReference>
<keyword evidence="3" id="KW-0460">Magnesium</keyword>
<sequence length="116" mass="13788">MLRFYTNEFNFKKHVVCFRQKGPLTKLQKMWNSQCIAIEDPFDLHHNLGIGVSQKMYIYIMKTFIKGMSLFGTPRDKLPATYYTDVDYFFDSRELTDGQRPNDRGCPPVRQDWPPR</sequence>
<dbReference type="GO" id="GO:0046872">
    <property type="term" value="F:metal ion binding"/>
    <property type="evidence" value="ECO:0007669"/>
    <property type="project" value="UniProtKB-KW"/>
</dbReference>
<evidence type="ECO:0000313" key="7">
    <source>
        <dbReference type="Proteomes" id="UP000821853"/>
    </source>
</evidence>
<proteinExistence type="predicted"/>
<keyword evidence="1" id="KW-0808">Transferase</keyword>
<reference evidence="6 7" key="1">
    <citation type="journal article" date="2020" name="Cell">
        <title>Large-Scale Comparative Analyses of Tick Genomes Elucidate Their Genetic Diversity and Vector Capacities.</title>
        <authorList>
            <consortium name="Tick Genome and Microbiome Consortium (TIGMIC)"/>
            <person name="Jia N."/>
            <person name="Wang J."/>
            <person name="Shi W."/>
            <person name="Du L."/>
            <person name="Sun Y."/>
            <person name="Zhan W."/>
            <person name="Jiang J.F."/>
            <person name="Wang Q."/>
            <person name="Zhang B."/>
            <person name="Ji P."/>
            <person name="Bell-Sakyi L."/>
            <person name="Cui X.M."/>
            <person name="Yuan T.T."/>
            <person name="Jiang B.G."/>
            <person name="Yang W.F."/>
            <person name="Lam T.T."/>
            <person name="Chang Q.C."/>
            <person name="Ding S.J."/>
            <person name="Wang X.J."/>
            <person name="Zhu J.G."/>
            <person name="Ruan X.D."/>
            <person name="Zhao L."/>
            <person name="Wei J.T."/>
            <person name="Ye R.Z."/>
            <person name="Que T.C."/>
            <person name="Du C.H."/>
            <person name="Zhou Y.H."/>
            <person name="Cheng J.X."/>
            <person name="Dai P.F."/>
            <person name="Guo W.B."/>
            <person name="Han X.H."/>
            <person name="Huang E.J."/>
            <person name="Li L.F."/>
            <person name="Wei W."/>
            <person name="Gao Y.C."/>
            <person name="Liu J.Z."/>
            <person name="Shao H.Z."/>
            <person name="Wang X."/>
            <person name="Wang C.C."/>
            <person name="Yang T.C."/>
            <person name="Huo Q.B."/>
            <person name="Li W."/>
            <person name="Chen H.Y."/>
            <person name="Chen S.E."/>
            <person name="Zhou L.G."/>
            <person name="Ni X.B."/>
            <person name="Tian J.H."/>
            <person name="Sheng Y."/>
            <person name="Liu T."/>
            <person name="Pan Y.S."/>
            <person name="Xia L.Y."/>
            <person name="Li J."/>
            <person name="Zhao F."/>
            <person name="Cao W.C."/>
        </authorList>
    </citation>
    <scope>NUCLEOTIDE SEQUENCE [LARGE SCALE GENOMIC DNA]</scope>
    <source>
        <strain evidence="6">HaeL-2018</strain>
    </source>
</reference>
<name>A0A9J6GR78_HAELO</name>
<evidence type="ECO:0000256" key="4">
    <source>
        <dbReference type="SAM" id="MobiDB-lite"/>
    </source>
</evidence>
<evidence type="ECO:0000259" key="5">
    <source>
        <dbReference type="Pfam" id="PF03828"/>
    </source>
</evidence>
<feature type="region of interest" description="Disordered" evidence="4">
    <location>
        <begin position="95"/>
        <end position="116"/>
    </location>
</feature>
<keyword evidence="2" id="KW-0479">Metal-binding</keyword>
<organism evidence="6 7">
    <name type="scientific">Haemaphysalis longicornis</name>
    <name type="common">Bush tick</name>
    <dbReference type="NCBI Taxonomy" id="44386"/>
    <lineage>
        <taxon>Eukaryota</taxon>
        <taxon>Metazoa</taxon>
        <taxon>Ecdysozoa</taxon>
        <taxon>Arthropoda</taxon>
        <taxon>Chelicerata</taxon>
        <taxon>Arachnida</taxon>
        <taxon>Acari</taxon>
        <taxon>Parasitiformes</taxon>
        <taxon>Ixodida</taxon>
        <taxon>Ixodoidea</taxon>
        <taxon>Ixodidae</taxon>
        <taxon>Haemaphysalinae</taxon>
        <taxon>Haemaphysalis</taxon>
    </lineage>
</organism>
<protein>
    <recommendedName>
        <fullName evidence="5">PAP-associated domain-containing protein</fullName>
    </recommendedName>
</protein>
<dbReference type="InterPro" id="IPR002058">
    <property type="entry name" value="PAP_assoc"/>
</dbReference>
<evidence type="ECO:0000313" key="6">
    <source>
        <dbReference type="EMBL" id="KAH9376927.1"/>
    </source>
</evidence>
<evidence type="ECO:0000256" key="3">
    <source>
        <dbReference type="ARBA" id="ARBA00022842"/>
    </source>
</evidence>
<evidence type="ECO:0000256" key="1">
    <source>
        <dbReference type="ARBA" id="ARBA00022679"/>
    </source>
</evidence>
<dbReference type="GO" id="GO:0050265">
    <property type="term" value="F:RNA uridylyltransferase activity"/>
    <property type="evidence" value="ECO:0007669"/>
    <property type="project" value="TreeGrafter"/>
</dbReference>
<dbReference type="OrthoDB" id="407432at2759"/>
<evidence type="ECO:0000256" key="2">
    <source>
        <dbReference type="ARBA" id="ARBA00022723"/>
    </source>
</evidence>
<dbReference type="SUPFAM" id="SSF81631">
    <property type="entry name" value="PAP/OAS1 substrate-binding domain"/>
    <property type="match status" value="1"/>
</dbReference>
<dbReference type="Proteomes" id="UP000821853">
    <property type="component" value="Unassembled WGS sequence"/>
</dbReference>
<dbReference type="AlphaFoldDB" id="A0A9J6GR78"/>
<dbReference type="Pfam" id="PF03828">
    <property type="entry name" value="PAP_assoc"/>
    <property type="match status" value="1"/>
</dbReference>
<accession>A0A9J6GR78</accession>
<keyword evidence="7" id="KW-1185">Reference proteome</keyword>
<dbReference type="PANTHER" id="PTHR12271">
    <property type="entry name" value="POLY A POLYMERASE CID PAP -RELATED"/>
    <property type="match status" value="1"/>
</dbReference>
<feature type="domain" description="PAP-associated" evidence="5">
    <location>
        <begin position="2"/>
        <end position="46"/>
    </location>
</feature>
<dbReference type="VEuPathDB" id="VectorBase:HLOH_049970"/>
<dbReference type="EMBL" id="JABSTR010000008">
    <property type="protein sequence ID" value="KAH9376927.1"/>
    <property type="molecule type" value="Genomic_DNA"/>
</dbReference>
<gene>
    <name evidence="6" type="ORF">HPB48_002758</name>
</gene>
<dbReference type="GO" id="GO:0031123">
    <property type="term" value="P:RNA 3'-end processing"/>
    <property type="evidence" value="ECO:0007669"/>
    <property type="project" value="TreeGrafter"/>
</dbReference>